<dbReference type="Pfam" id="PF14370">
    <property type="entry name" value="Topo_C_assoc"/>
    <property type="match status" value="1"/>
</dbReference>
<dbReference type="GO" id="GO:0006260">
    <property type="term" value="P:DNA replication"/>
    <property type="evidence" value="ECO:0007669"/>
    <property type="project" value="TreeGrafter"/>
</dbReference>
<comment type="similarity">
    <text evidence="2 6 7">Belongs to the type IB topoisomerase family.</text>
</comment>
<feature type="domain" description="DNA topoisomerase I eukaryotic-type" evidence="10">
    <location>
        <begin position="309"/>
        <end position="759"/>
    </location>
</feature>
<keyword evidence="5 6" id="KW-0413">Isomerase</keyword>
<dbReference type="Pfam" id="PF01028">
    <property type="entry name" value="Topoisom_I"/>
    <property type="match status" value="1"/>
</dbReference>
<gene>
    <name evidence="11" type="ORF">PBRASI_LOCUS4985</name>
</gene>
<dbReference type="OrthoDB" id="47179at2759"/>
<feature type="region of interest" description="Disordered" evidence="9">
    <location>
        <begin position="1"/>
        <end position="96"/>
    </location>
</feature>
<evidence type="ECO:0000256" key="2">
    <source>
        <dbReference type="ARBA" id="ARBA00006645"/>
    </source>
</evidence>
<dbReference type="AlphaFoldDB" id="A0A9N9B1B9"/>
<name>A0A9N9B1B9_9GLOM</name>
<dbReference type="InterPro" id="IPR036202">
    <property type="entry name" value="TopoI_DNA-bd_euk_N_sf"/>
</dbReference>
<dbReference type="GO" id="GO:0005694">
    <property type="term" value="C:chromosome"/>
    <property type="evidence" value="ECO:0007669"/>
    <property type="project" value="InterPro"/>
</dbReference>
<dbReference type="FunFam" id="2.170.11.10:FF:000001">
    <property type="entry name" value="DNA topoisomerase I"/>
    <property type="match status" value="1"/>
</dbReference>
<organism evidence="11 12">
    <name type="scientific">Paraglomus brasilianum</name>
    <dbReference type="NCBI Taxonomy" id="144538"/>
    <lineage>
        <taxon>Eukaryota</taxon>
        <taxon>Fungi</taxon>
        <taxon>Fungi incertae sedis</taxon>
        <taxon>Mucoromycota</taxon>
        <taxon>Glomeromycotina</taxon>
        <taxon>Glomeromycetes</taxon>
        <taxon>Paraglomerales</taxon>
        <taxon>Paraglomeraceae</taxon>
        <taxon>Paraglomus</taxon>
    </lineage>
</organism>
<dbReference type="Gene3D" id="1.10.10.41">
    <property type="entry name" value="Yeast DNA topoisomerase - domain 1"/>
    <property type="match status" value="1"/>
</dbReference>
<evidence type="ECO:0000256" key="6">
    <source>
        <dbReference type="PROSITE-ProRule" id="PRU01382"/>
    </source>
</evidence>
<evidence type="ECO:0000256" key="7">
    <source>
        <dbReference type="RuleBase" id="RU365101"/>
    </source>
</evidence>
<evidence type="ECO:0000313" key="11">
    <source>
        <dbReference type="EMBL" id="CAG8549043.1"/>
    </source>
</evidence>
<reference evidence="11" key="1">
    <citation type="submission" date="2021-06" db="EMBL/GenBank/DDBJ databases">
        <authorList>
            <person name="Kallberg Y."/>
            <person name="Tangrot J."/>
            <person name="Rosling A."/>
        </authorList>
    </citation>
    <scope>NUCLEOTIDE SEQUENCE</scope>
    <source>
        <strain evidence="11">BR232B</strain>
    </source>
</reference>
<dbReference type="InterPro" id="IPR051062">
    <property type="entry name" value="Topoisomerase_IB"/>
</dbReference>
<dbReference type="InterPro" id="IPR008336">
    <property type="entry name" value="TopoI_DNA-bd_euk"/>
</dbReference>
<dbReference type="EMBL" id="CAJVPI010000547">
    <property type="protein sequence ID" value="CAG8549043.1"/>
    <property type="molecule type" value="Genomic_DNA"/>
</dbReference>
<comment type="function">
    <text evidence="7">Releases the supercoiling and torsional tension of DNA introduced during the DNA replication and transcription by transiently cleaving and rejoining one strand of the DNA duplex. Introduces a single-strand break via transesterification at the specific target site 5'-[CT]CCTTp site in duplex DNA. The scissile phosphodiester is attacked by the catalytic tyrosine of the enzyme, resulting in the formation of a DNA-(3'-phosphotyrosyl)-enzyme intermediate and the expulsion of a 5'-OH DNA strand. The free DNA strand then undergoes passage around the unbroken strand thus removing DNA supercoils. Finally, in the religation step, the DNA 5'-OH attacks the covalent intermediate to expel the active-site tyrosine and restore the DNA phosphodiester backbone.</text>
</comment>
<dbReference type="GO" id="GO:0007059">
    <property type="term" value="P:chromosome segregation"/>
    <property type="evidence" value="ECO:0007669"/>
    <property type="project" value="TreeGrafter"/>
</dbReference>
<feature type="coiled-coil region" evidence="8">
    <location>
        <begin position="258"/>
        <end position="286"/>
    </location>
</feature>
<evidence type="ECO:0000256" key="4">
    <source>
        <dbReference type="ARBA" id="ARBA00023125"/>
    </source>
</evidence>
<keyword evidence="12" id="KW-1185">Reference proteome</keyword>
<dbReference type="SMART" id="SM00435">
    <property type="entry name" value="TOPEUc"/>
    <property type="match status" value="1"/>
</dbReference>
<dbReference type="PROSITE" id="PS00176">
    <property type="entry name" value="TOPO_IB_1"/>
    <property type="match status" value="1"/>
</dbReference>
<evidence type="ECO:0000259" key="10">
    <source>
        <dbReference type="SMART" id="SM00435"/>
    </source>
</evidence>
<sequence length="786" mass="91115">MPSSDDDVPLAARKNRKAATRKQPSRVTPKKAATKNNKTQTKRKRVDSDSEFEIKSSSAKANSSKTNGTSKKAGPLQKKNKKRNNESDDDFVPNGIKVEKDIDGDVIMKDVKVKGIEKEESEDDIPLAKLTIYKKRNSKASYTYLCISPIIKWWEQENAENDGSAKWQTLGHNGVYFPPEYQPHGVKMKYKNKEIYLTPEAEEVATFYAAMLDTDYVKKEKFRANFFRDWLAVLKNSKENPKIESLEKCDFTPIYEYLQREKERKKSMSKEEKQLLKQEKLALEEKYGYCKLDGRTEKVGNFRIEPPNLFRGRGDHPKSGSLKKRVLPEEVTINIGKNSRIPPPPPGHAWGNVVHDNTVTWLATWKENVNESVKYVFLAATSSLKGQSDLKKFEKARELKKYVSKIRSDYKRDLKDKYMAIRQRATAMYLIDRFALRAGNEKNDAKEADTVGCCSLRCEHVTLEPPKAVIFDFLGKDSIRYYNKVEVEDQVFKNLRLFTRSPKEPKHPLFDRLNTSLLNKHLQTYMDGLTAKVFRTYNASYVFQKELDANTPIDGSIHDKILAYNRANRQVAVLCNHQRSVSKAHENQMGRIKDKIRALKYQKMKLKKTILTIDPKQKKKRPDLLQDESDLEEDWIIEYEKQLIEKEREKVRTKFEKDNEKLIADGKKPRSDKELDSLLKEVGEKAKQLSKERKTGKVEPKRGQTLEKLEANIVKLDERINAAKIAMVDKDENKETALSTSKINYIDPRISAAWCYKHKVPIDKIFNKSLREKFKWAMDISPDWEF</sequence>
<dbReference type="Proteomes" id="UP000789739">
    <property type="component" value="Unassembled WGS sequence"/>
</dbReference>
<evidence type="ECO:0000256" key="3">
    <source>
        <dbReference type="ARBA" id="ARBA00023029"/>
    </source>
</evidence>
<dbReference type="SUPFAM" id="SSF56349">
    <property type="entry name" value="DNA breaking-rejoining enzymes"/>
    <property type="match status" value="1"/>
</dbReference>
<dbReference type="InterPro" id="IPR001631">
    <property type="entry name" value="TopoI"/>
</dbReference>
<evidence type="ECO:0000256" key="1">
    <source>
        <dbReference type="ARBA" id="ARBA00000213"/>
    </source>
</evidence>
<dbReference type="GO" id="GO:0003677">
    <property type="term" value="F:DNA binding"/>
    <property type="evidence" value="ECO:0007669"/>
    <property type="project" value="UniProtKB-UniRule"/>
</dbReference>
<dbReference type="PANTHER" id="PTHR10290">
    <property type="entry name" value="DNA TOPOISOMERASE I"/>
    <property type="match status" value="1"/>
</dbReference>
<dbReference type="InterPro" id="IPR014711">
    <property type="entry name" value="TopoI_cat_a-hlx-sub_euk"/>
</dbReference>
<dbReference type="InterPro" id="IPR011010">
    <property type="entry name" value="DNA_brk_join_enz"/>
</dbReference>
<dbReference type="FunFam" id="1.10.10.41:FF:000001">
    <property type="entry name" value="DNA topoisomerase I"/>
    <property type="match status" value="1"/>
</dbReference>
<comment type="caution">
    <text evidence="11">The sequence shown here is derived from an EMBL/GenBank/DDBJ whole genome shotgun (WGS) entry which is preliminary data.</text>
</comment>
<evidence type="ECO:0000313" key="12">
    <source>
        <dbReference type="Proteomes" id="UP000789739"/>
    </source>
</evidence>
<dbReference type="CDD" id="cd00659">
    <property type="entry name" value="Topo_IB_C"/>
    <property type="match status" value="1"/>
</dbReference>
<dbReference type="InterPro" id="IPR013500">
    <property type="entry name" value="TopoI_cat_euk"/>
</dbReference>
<protein>
    <recommendedName>
        <fullName evidence="7">DNA topoisomerase I</fullName>
        <ecNumber evidence="7">5.6.2.1</ecNumber>
    </recommendedName>
    <alternativeName>
        <fullName evidence="7">DNA topoisomerase 1</fullName>
    </alternativeName>
</protein>
<proteinExistence type="inferred from homology"/>
<dbReference type="Gene3D" id="2.170.11.10">
    <property type="entry name" value="DNA Topoisomerase I, domain 2"/>
    <property type="match status" value="1"/>
</dbReference>
<feature type="compositionally biased region" description="Low complexity" evidence="9">
    <location>
        <begin position="55"/>
        <end position="65"/>
    </location>
</feature>
<dbReference type="InterPro" id="IPR018521">
    <property type="entry name" value="TopoIB_AS"/>
</dbReference>
<dbReference type="SUPFAM" id="SSF56741">
    <property type="entry name" value="Eukaryotic DNA topoisomerase I, N-terminal DNA-binding fragment"/>
    <property type="match status" value="1"/>
</dbReference>
<dbReference type="FunFam" id="3.90.15.10:FF:000002">
    <property type="entry name" value="DNA topoisomerase I"/>
    <property type="match status" value="1"/>
</dbReference>
<keyword evidence="8" id="KW-0175">Coiled coil</keyword>
<evidence type="ECO:0000256" key="8">
    <source>
        <dbReference type="SAM" id="Coils"/>
    </source>
</evidence>
<keyword evidence="3 6" id="KW-0799">Topoisomerase</keyword>
<dbReference type="InterPro" id="IPR013030">
    <property type="entry name" value="DNA_topo_DNA_db_N_dom2"/>
</dbReference>
<dbReference type="InterPro" id="IPR013034">
    <property type="entry name" value="DNA_topo_DNA_db_N_dom1"/>
</dbReference>
<dbReference type="Gene3D" id="1.10.132.10">
    <property type="match status" value="1"/>
</dbReference>
<dbReference type="Pfam" id="PF02919">
    <property type="entry name" value="Topoisom_I_N"/>
    <property type="match status" value="1"/>
</dbReference>
<dbReference type="InterPro" id="IPR014727">
    <property type="entry name" value="TopoI_cat_a/b-sub_euk"/>
</dbReference>
<evidence type="ECO:0000256" key="5">
    <source>
        <dbReference type="ARBA" id="ARBA00023235"/>
    </source>
</evidence>
<dbReference type="Gene3D" id="3.90.15.10">
    <property type="entry name" value="Topoisomerase I, Chain A, domain 3"/>
    <property type="match status" value="1"/>
</dbReference>
<dbReference type="PROSITE" id="PS52038">
    <property type="entry name" value="TOPO_IB_2"/>
    <property type="match status" value="1"/>
</dbReference>
<dbReference type="PANTHER" id="PTHR10290:SF3">
    <property type="entry name" value="DNA TOPOISOMERASE 1"/>
    <property type="match status" value="1"/>
</dbReference>
<accession>A0A9N9B1B9</accession>
<feature type="active site" description="O-(3'-phospho-DNA)-tyrosine intermediate" evidence="6">
    <location>
        <position position="745"/>
    </location>
</feature>
<comment type="catalytic activity">
    <reaction evidence="1 6 7">
        <text>ATP-independent breakage of single-stranded DNA, followed by passage and rejoining.</text>
        <dbReference type="EC" id="5.6.2.1"/>
    </reaction>
</comment>
<dbReference type="GO" id="GO:0006265">
    <property type="term" value="P:DNA topological change"/>
    <property type="evidence" value="ECO:0007669"/>
    <property type="project" value="UniProtKB-UniRule"/>
</dbReference>
<dbReference type="PRINTS" id="PR00416">
    <property type="entry name" value="EUTPISMRASEI"/>
</dbReference>
<feature type="compositionally biased region" description="Basic residues" evidence="9">
    <location>
        <begin position="13"/>
        <end position="33"/>
    </location>
</feature>
<dbReference type="GO" id="GO:0006338">
    <property type="term" value="P:chromatin remodeling"/>
    <property type="evidence" value="ECO:0007669"/>
    <property type="project" value="UniProtKB-ARBA"/>
</dbReference>
<dbReference type="InterPro" id="IPR025834">
    <property type="entry name" value="TopoI_C_dom"/>
</dbReference>
<dbReference type="GO" id="GO:0005730">
    <property type="term" value="C:nucleolus"/>
    <property type="evidence" value="ECO:0007669"/>
    <property type="project" value="TreeGrafter"/>
</dbReference>
<dbReference type="EC" id="5.6.2.1" evidence="7"/>
<dbReference type="InterPro" id="IPR013499">
    <property type="entry name" value="TopoI_euk"/>
</dbReference>
<dbReference type="CDD" id="cd00660">
    <property type="entry name" value="Topoisomer_IB_N"/>
    <property type="match status" value="1"/>
</dbReference>
<keyword evidence="4 6" id="KW-0238">DNA-binding</keyword>
<dbReference type="GO" id="GO:0003917">
    <property type="term" value="F:DNA topoisomerase type I (single strand cut, ATP-independent) activity"/>
    <property type="evidence" value="ECO:0007669"/>
    <property type="project" value="UniProtKB-UniRule"/>
</dbReference>
<evidence type="ECO:0000256" key="9">
    <source>
        <dbReference type="SAM" id="MobiDB-lite"/>
    </source>
</evidence>